<keyword evidence="4" id="KW-0233">DNA recombination</keyword>
<protein>
    <submittedName>
        <fullName evidence="7">Integrase family protein</fullName>
    </submittedName>
</protein>
<dbReference type="InterPro" id="IPR050808">
    <property type="entry name" value="Phage_Integrase"/>
</dbReference>
<dbReference type="AlphaFoldDB" id="B1ZF16"/>
<name>B1ZF16_METPB</name>
<dbReference type="STRING" id="441620.Mpop_0067"/>
<proteinExistence type="inferred from homology"/>
<dbReference type="OrthoDB" id="8133343at2"/>
<evidence type="ECO:0000313" key="8">
    <source>
        <dbReference type="Proteomes" id="UP000007136"/>
    </source>
</evidence>
<dbReference type="RefSeq" id="WP_012452028.1">
    <property type="nucleotide sequence ID" value="NC_010725.1"/>
</dbReference>
<feature type="domain" description="Integrase DNA-binding" evidence="6">
    <location>
        <begin position="5"/>
        <end position="84"/>
    </location>
</feature>
<evidence type="ECO:0000256" key="4">
    <source>
        <dbReference type="ARBA" id="ARBA00023172"/>
    </source>
</evidence>
<dbReference type="Proteomes" id="UP000007136">
    <property type="component" value="Chromosome"/>
</dbReference>
<dbReference type="Gene3D" id="1.10.443.10">
    <property type="entry name" value="Intergrase catalytic core"/>
    <property type="match status" value="1"/>
</dbReference>
<sequence>MPIRLSKTHVDKALRDVAAGAPAYDLIDSQQPGLLLRVGPRGARWAFKIVRSKTTYRLTLGSPPGLTLDEAREIVANAQKHVANRTAAPDDRFLEAEFIRLGKVAPRPAPPPRDPVMVAAWTRHSEDLPFWTWEEARAEYLAEVKRTKRPDTWKDYGAKLHMKELSGLDGLKVRRITLEDLAKIVYAVHKSGRETQARNLASALRPMWRWLWLAHVRSSAGFSVEDRIGADVSKLKAPERSAGLKPRANGKIPGKHVATPAEIGTTLAIARTGVLDPTVSTAFEVLVLTAQRRRPIADAQVEDFVDWAEMPGWGIWSMSPRHRKTADKRGDETRHVLPLPPSMWARLAPQLQRCREAGSPFLFPQMRPGKNSPEANGHMSDSGLNHRLLDMGLKASPHDLRRGLTSHGRKILKMTREEIKYIMDHNEGIPSDDVLETHYSDDDRLDLKQPVMDRWIAWCDEQAAAAAAGLPPLDQLAREIATRRRVREAEGKAKTAARKKADEEKAKAEAAEEEKRILYAAMLSAA</sequence>
<dbReference type="eggNOG" id="ENOG50348N2">
    <property type="taxonomic scope" value="Bacteria"/>
</dbReference>
<dbReference type="GO" id="GO:0006310">
    <property type="term" value="P:DNA recombination"/>
    <property type="evidence" value="ECO:0007669"/>
    <property type="project" value="UniProtKB-KW"/>
</dbReference>
<organism evidence="7 8">
    <name type="scientific">Methylorubrum populi (strain ATCC BAA-705 / NCIMB 13946 / BJ001)</name>
    <name type="common">Methylobacterium populi</name>
    <dbReference type="NCBI Taxonomy" id="441620"/>
    <lineage>
        <taxon>Bacteria</taxon>
        <taxon>Pseudomonadati</taxon>
        <taxon>Pseudomonadota</taxon>
        <taxon>Alphaproteobacteria</taxon>
        <taxon>Hyphomicrobiales</taxon>
        <taxon>Methylobacteriaceae</taxon>
        <taxon>Methylorubrum</taxon>
    </lineage>
</organism>
<reference evidence="7" key="1">
    <citation type="submission" date="2008-04" db="EMBL/GenBank/DDBJ databases">
        <title>Complete sequence of chromosome of Methylobacterium populi BJ001.</title>
        <authorList>
            <consortium name="US DOE Joint Genome Institute"/>
            <person name="Copeland A."/>
            <person name="Lucas S."/>
            <person name="Lapidus A."/>
            <person name="Glavina del Rio T."/>
            <person name="Dalin E."/>
            <person name="Tice H."/>
            <person name="Bruce D."/>
            <person name="Goodwin L."/>
            <person name="Pitluck S."/>
            <person name="Chertkov O."/>
            <person name="Brettin T."/>
            <person name="Detter J.C."/>
            <person name="Han C."/>
            <person name="Kuske C.R."/>
            <person name="Schmutz J."/>
            <person name="Larimer F."/>
            <person name="Land M."/>
            <person name="Hauser L."/>
            <person name="Kyrpides N."/>
            <person name="Mikhailova N."/>
            <person name="Marx C."/>
            <person name="Richardson P."/>
        </authorList>
    </citation>
    <scope>NUCLEOTIDE SEQUENCE [LARGE SCALE GENOMIC DNA]</scope>
    <source>
        <strain evidence="7">BJ001</strain>
    </source>
</reference>
<evidence type="ECO:0000259" key="6">
    <source>
        <dbReference type="Pfam" id="PF13356"/>
    </source>
</evidence>
<evidence type="ECO:0000313" key="7">
    <source>
        <dbReference type="EMBL" id="ACB78263.1"/>
    </source>
</evidence>
<dbReference type="InterPro" id="IPR010998">
    <property type="entry name" value="Integrase_recombinase_N"/>
</dbReference>
<keyword evidence="2" id="KW-0229">DNA integration</keyword>
<dbReference type="InterPro" id="IPR025166">
    <property type="entry name" value="Integrase_DNA_bind_dom"/>
</dbReference>
<comment type="similarity">
    <text evidence="1">Belongs to the 'phage' integrase family.</text>
</comment>
<evidence type="ECO:0000256" key="2">
    <source>
        <dbReference type="ARBA" id="ARBA00022908"/>
    </source>
</evidence>
<evidence type="ECO:0000256" key="1">
    <source>
        <dbReference type="ARBA" id="ARBA00008857"/>
    </source>
</evidence>
<dbReference type="GO" id="GO:0015074">
    <property type="term" value="P:DNA integration"/>
    <property type="evidence" value="ECO:0007669"/>
    <property type="project" value="UniProtKB-KW"/>
</dbReference>
<keyword evidence="3" id="KW-0238">DNA-binding</keyword>
<dbReference type="InterPro" id="IPR011010">
    <property type="entry name" value="DNA_brk_join_enz"/>
</dbReference>
<dbReference type="GO" id="GO:0003677">
    <property type="term" value="F:DNA binding"/>
    <property type="evidence" value="ECO:0007669"/>
    <property type="project" value="UniProtKB-KW"/>
</dbReference>
<dbReference type="EMBL" id="CP001029">
    <property type="protein sequence ID" value="ACB78263.1"/>
    <property type="molecule type" value="Genomic_DNA"/>
</dbReference>
<dbReference type="SUPFAM" id="SSF56349">
    <property type="entry name" value="DNA breaking-rejoining enzymes"/>
    <property type="match status" value="1"/>
</dbReference>
<dbReference type="PANTHER" id="PTHR30629">
    <property type="entry name" value="PROPHAGE INTEGRASE"/>
    <property type="match status" value="1"/>
</dbReference>
<feature type="region of interest" description="Disordered" evidence="5">
    <location>
        <begin position="487"/>
        <end position="510"/>
    </location>
</feature>
<dbReference type="InterPro" id="IPR013762">
    <property type="entry name" value="Integrase-like_cat_sf"/>
</dbReference>
<evidence type="ECO:0000256" key="5">
    <source>
        <dbReference type="SAM" id="MobiDB-lite"/>
    </source>
</evidence>
<dbReference type="PANTHER" id="PTHR30629:SF2">
    <property type="entry name" value="PROPHAGE INTEGRASE INTS-RELATED"/>
    <property type="match status" value="1"/>
</dbReference>
<dbReference type="Gene3D" id="3.30.160.390">
    <property type="entry name" value="Integrase, DNA-binding domain"/>
    <property type="match status" value="1"/>
</dbReference>
<dbReference type="KEGG" id="mpo:Mpop_0067"/>
<dbReference type="Gene3D" id="1.10.150.130">
    <property type="match status" value="1"/>
</dbReference>
<evidence type="ECO:0000256" key="3">
    <source>
        <dbReference type="ARBA" id="ARBA00023125"/>
    </source>
</evidence>
<dbReference type="InterPro" id="IPR038488">
    <property type="entry name" value="Integrase_DNA-bd_sf"/>
</dbReference>
<gene>
    <name evidence="7" type="ordered locus">Mpop_0067</name>
</gene>
<dbReference type="Pfam" id="PF13356">
    <property type="entry name" value="Arm-DNA-bind_3"/>
    <property type="match status" value="1"/>
</dbReference>
<dbReference type="HOGENOM" id="CLU_517592_0_0_5"/>
<accession>B1ZF16</accession>